<keyword evidence="3" id="KW-0169">Cobalamin biosynthesis</keyword>
<feature type="domain" description="Tetrapyrrole methylase" evidence="8">
    <location>
        <begin position="4"/>
        <end position="211"/>
    </location>
</feature>
<dbReference type="GO" id="GO:0030788">
    <property type="term" value="F:precorrin-2 C20-methyltransferase activity"/>
    <property type="evidence" value="ECO:0007669"/>
    <property type="project" value="InterPro"/>
</dbReference>
<keyword evidence="5 9" id="KW-0808">Transferase</keyword>
<dbReference type="NCBIfam" id="NF004061">
    <property type="entry name" value="PRK05576.1-4"/>
    <property type="match status" value="1"/>
</dbReference>
<dbReference type="GO" id="GO:0043781">
    <property type="term" value="F:cobalt-factor II C20-methyltransferase activity"/>
    <property type="evidence" value="ECO:0007669"/>
    <property type="project" value="UniProtKB-EC"/>
</dbReference>
<evidence type="ECO:0000256" key="3">
    <source>
        <dbReference type="ARBA" id="ARBA00022573"/>
    </source>
</evidence>
<dbReference type="SUPFAM" id="SSF53790">
    <property type="entry name" value="Tetrapyrrole methylase"/>
    <property type="match status" value="1"/>
</dbReference>
<dbReference type="InterPro" id="IPR012382">
    <property type="entry name" value="CobI/CbiL"/>
</dbReference>
<evidence type="ECO:0000313" key="10">
    <source>
        <dbReference type="Proteomes" id="UP000595278"/>
    </source>
</evidence>
<evidence type="ECO:0000256" key="6">
    <source>
        <dbReference type="ARBA" id="ARBA00022691"/>
    </source>
</evidence>
<reference evidence="9 10" key="1">
    <citation type="submission" date="2021-01" db="EMBL/GenBank/DDBJ databases">
        <title>Entomomonas sp. F2A isolated from a house cricket (Acheta domesticus).</title>
        <authorList>
            <person name="Spergser J."/>
            <person name="Busse H.-J."/>
        </authorList>
    </citation>
    <scope>NUCLEOTIDE SEQUENCE [LARGE SCALE GENOMIC DNA]</scope>
    <source>
        <strain evidence="9 10">F2A</strain>
    </source>
</reference>
<dbReference type="Gene3D" id="3.30.950.10">
    <property type="entry name" value="Methyltransferase, Cobalt-precorrin-4 Transmethylase, Domain 2"/>
    <property type="match status" value="1"/>
</dbReference>
<evidence type="ECO:0000256" key="7">
    <source>
        <dbReference type="PIRNR" id="PIRNR036427"/>
    </source>
</evidence>
<evidence type="ECO:0000313" key="9">
    <source>
        <dbReference type="EMBL" id="QQP86463.1"/>
    </source>
</evidence>
<name>A0A974RXP6_9GAMM</name>
<dbReference type="Proteomes" id="UP000595278">
    <property type="component" value="Chromosome"/>
</dbReference>
<dbReference type="PIRSF" id="PIRSF036427">
    <property type="entry name" value="Precrrn-2_mtase"/>
    <property type="match status" value="1"/>
</dbReference>
<proteinExistence type="inferred from homology"/>
<dbReference type="GO" id="GO:0032259">
    <property type="term" value="P:methylation"/>
    <property type="evidence" value="ECO:0007669"/>
    <property type="project" value="UniProtKB-KW"/>
</dbReference>
<evidence type="ECO:0000256" key="1">
    <source>
        <dbReference type="ARBA" id="ARBA00004953"/>
    </source>
</evidence>
<dbReference type="InterPro" id="IPR035996">
    <property type="entry name" value="4pyrrol_Methylase_sf"/>
</dbReference>
<dbReference type="EC" id="2.1.1.151" evidence="9"/>
<keyword evidence="10" id="KW-1185">Reference proteome</keyword>
<evidence type="ECO:0000256" key="4">
    <source>
        <dbReference type="ARBA" id="ARBA00022603"/>
    </source>
</evidence>
<dbReference type="InterPro" id="IPR006364">
    <property type="entry name" value="CobI/CbiL/CobIJ_dom"/>
</dbReference>
<evidence type="ECO:0000256" key="2">
    <source>
        <dbReference type="ARBA" id="ARBA00005879"/>
    </source>
</evidence>
<gene>
    <name evidence="9" type="ORF">JHT90_04275</name>
</gene>
<protein>
    <submittedName>
        <fullName evidence="9">Cobalt-factor II C(20)-methyltransferase</fullName>
        <ecNumber evidence="9">2.1.1.151</ecNumber>
    </submittedName>
</protein>
<comment type="pathway">
    <text evidence="1">Cofactor biosynthesis; adenosylcobalamin biosynthesis.</text>
</comment>
<dbReference type="PANTHER" id="PTHR43467:SF2">
    <property type="entry name" value="COBALT-PRECORRIN-2 C(20)-METHYLTRANSFERASE"/>
    <property type="match status" value="1"/>
</dbReference>
<dbReference type="InterPro" id="IPR000878">
    <property type="entry name" value="4pyrrol_Mease"/>
</dbReference>
<dbReference type="NCBIfam" id="TIGR01467">
    <property type="entry name" value="cobI_cbiL"/>
    <property type="match status" value="1"/>
</dbReference>
<dbReference type="GO" id="GO:0009236">
    <property type="term" value="P:cobalamin biosynthetic process"/>
    <property type="evidence" value="ECO:0007669"/>
    <property type="project" value="UniProtKB-UniRule"/>
</dbReference>
<dbReference type="InterPro" id="IPR014776">
    <property type="entry name" value="4pyrrole_Mease_sub2"/>
</dbReference>
<dbReference type="PROSITE" id="PS00839">
    <property type="entry name" value="SUMT_1"/>
    <property type="match status" value="1"/>
</dbReference>
<dbReference type="KEGG" id="eaz:JHT90_04275"/>
<organism evidence="9 10">
    <name type="scientific">Entomomonas asaccharolytica</name>
    <dbReference type="NCBI Taxonomy" id="2785331"/>
    <lineage>
        <taxon>Bacteria</taxon>
        <taxon>Pseudomonadati</taxon>
        <taxon>Pseudomonadota</taxon>
        <taxon>Gammaproteobacteria</taxon>
        <taxon>Pseudomonadales</taxon>
        <taxon>Pseudomonadaceae</taxon>
        <taxon>Entomomonas</taxon>
    </lineage>
</organism>
<dbReference type="AlphaFoldDB" id="A0A974RXP6"/>
<dbReference type="EMBL" id="CP067393">
    <property type="protein sequence ID" value="QQP86463.1"/>
    <property type="molecule type" value="Genomic_DNA"/>
</dbReference>
<evidence type="ECO:0000259" key="8">
    <source>
        <dbReference type="Pfam" id="PF00590"/>
    </source>
</evidence>
<dbReference type="Gene3D" id="3.40.1010.10">
    <property type="entry name" value="Cobalt-precorrin-4 Transmethylase, Domain 1"/>
    <property type="match status" value="1"/>
</dbReference>
<keyword evidence="4 9" id="KW-0489">Methyltransferase</keyword>
<dbReference type="CDD" id="cd11645">
    <property type="entry name" value="Precorrin_2_C20_MT"/>
    <property type="match status" value="1"/>
</dbReference>
<evidence type="ECO:0000256" key="5">
    <source>
        <dbReference type="ARBA" id="ARBA00022679"/>
    </source>
</evidence>
<keyword evidence="6" id="KW-0949">S-adenosyl-L-methionine</keyword>
<comment type="similarity">
    <text evidence="2 7">Belongs to the precorrin methyltransferase family.</text>
</comment>
<dbReference type="Pfam" id="PF00590">
    <property type="entry name" value="TP_methylase"/>
    <property type="match status" value="1"/>
</dbReference>
<dbReference type="PANTHER" id="PTHR43467">
    <property type="entry name" value="COBALT-PRECORRIN-2 C(20)-METHYLTRANSFERASE"/>
    <property type="match status" value="1"/>
</dbReference>
<sequence>MTGKLYAIGTGPGASDLITVRAARLLAHMDIVYAPAARKGGDSLALSIVREYIGSQTEIKERHFPMSNNTEEKQQAWQAVTDEIVSDITAGKKVAFVSLGDVMLYSTWVSILERLPDGLDIEIIPGITSFALIAAKTKRPLAMETQSLVVMSCTVGKEILAQALQQHSSLVLMKAASCLPDVKALIEELGLLDYAVLVSDASLTSEKQYRNLKDIPADEKLPYFTTILVNKQWSKS</sequence>
<dbReference type="RefSeq" id="WP_201094548.1">
    <property type="nucleotide sequence ID" value="NZ_CP067393.1"/>
</dbReference>
<dbReference type="InterPro" id="IPR014777">
    <property type="entry name" value="4pyrrole_Mease_sub1"/>
</dbReference>
<dbReference type="InterPro" id="IPR003043">
    <property type="entry name" value="Uropor_MeTrfase_CS"/>
</dbReference>
<accession>A0A974RXP6</accession>